<dbReference type="PRINTS" id="PR00368">
    <property type="entry name" value="FADPNR"/>
</dbReference>
<gene>
    <name evidence="7" type="ORF">A3D46_02145</name>
</gene>
<feature type="domain" description="FAD/NAD(P)-binding" evidence="6">
    <location>
        <begin position="2"/>
        <end position="290"/>
    </location>
</feature>
<dbReference type="InterPro" id="IPR008255">
    <property type="entry name" value="Pyr_nucl-diS_OxRdtase_2_AS"/>
</dbReference>
<keyword evidence="5" id="KW-0676">Redox-active center</keyword>
<keyword evidence="3" id="KW-0560">Oxidoreductase</keyword>
<evidence type="ECO:0000256" key="1">
    <source>
        <dbReference type="ARBA" id="ARBA00022630"/>
    </source>
</evidence>
<dbReference type="STRING" id="1801668.A3D46_02145"/>
<evidence type="ECO:0000256" key="3">
    <source>
        <dbReference type="ARBA" id="ARBA00023002"/>
    </source>
</evidence>
<evidence type="ECO:0000256" key="2">
    <source>
        <dbReference type="ARBA" id="ARBA00022827"/>
    </source>
</evidence>
<name>A0A1G2E665_9BACT</name>
<dbReference type="InterPro" id="IPR050097">
    <property type="entry name" value="Ferredoxin-NADP_redctase_2"/>
</dbReference>
<dbReference type="PRINTS" id="PR00469">
    <property type="entry name" value="PNDRDTASEII"/>
</dbReference>
<proteinExistence type="predicted"/>
<dbReference type="InterPro" id="IPR036188">
    <property type="entry name" value="FAD/NAD-bd_sf"/>
</dbReference>
<dbReference type="Gene3D" id="3.50.50.60">
    <property type="entry name" value="FAD/NAD(P)-binding domain"/>
    <property type="match status" value="2"/>
</dbReference>
<organism evidence="7 8">
    <name type="scientific">Candidatus Nealsonbacteria bacterium RIFCSPHIGHO2_02_FULL_43_13</name>
    <dbReference type="NCBI Taxonomy" id="1801668"/>
    <lineage>
        <taxon>Bacteria</taxon>
        <taxon>Candidatus Nealsoniibacteriota</taxon>
    </lineage>
</organism>
<dbReference type="PANTHER" id="PTHR48105">
    <property type="entry name" value="THIOREDOXIN REDUCTASE 1-RELATED-RELATED"/>
    <property type="match status" value="1"/>
</dbReference>
<evidence type="ECO:0000256" key="5">
    <source>
        <dbReference type="ARBA" id="ARBA00023284"/>
    </source>
</evidence>
<sequence>MYDLIIIGGGPAGMTAGIYTARQKLKTLLITKDFGGQMAKKAVSIENYPGFEEISGLELIQLFEKHLRSHEIDIEINAVKNVKKSGDVFLLMTADRKEFKSKAVIVASGADPRPLEVEGEKEFIGKGVSYCVSCDGPLFADKTVVVIGGGNAGFEAALSLSNYAKKVYILESGEKIRAEKSIQDQVKKIAKITVIIGSVIQKIQGKTFVESIIYQEKTSKKLVTLEVQGIFVEIGSQPATSFVKDLVDFNEKDEIVVDPKTSQTRTRGLFSAGDVDDVPYKQVVIACGEGAKAAISASIYLQKNDRAQH</sequence>
<keyword evidence="4" id="KW-1015">Disulfide bond</keyword>
<dbReference type="AlphaFoldDB" id="A0A1G2E665"/>
<dbReference type="PROSITE" id="PS00573">
    <property type="entry name" value="PYRIDINE_REDOX_2"/>
    <property type="match status" value="1"/>
</dbReference>
<evidence type="ECO:0000256" key="4">
    <source>
        <dbReference type="ARBA" id="ARBA00023157"/>
    </source>
</evidence>
<comment type="caution">
    <text evidence="7">The sequence shown here is derived from an EMBL/GenBank/DDBJ whole genome shotgun (WGS) entry which is preliminary data.</text>
</comment>
<keyword evidence="2" id="KW-0274">FAD</keyword>
<evidence type="ECO:0000313" key="8">
    <source>
        <dbReference type="Proteomes" id="UP000178703"/>
    </source>
</evidence>
<reference evidence="7 8" key="1">
    <citation type="journal article" date="2016" name="Nat. Commun.">
        <title>Thousands of microbial genomes shed light on interconnected biogeochemical processes in an aquifer system.</title>
        <authorList>
            <person name="Anantharaman K."/>
            <person name="Brown C.T."/>
            <person name="Hug L.A."/>
            <person name="Sharon I."/>
            <person name="Castelle C.J."/>
            <person name="Probst A.J."/>
            <person name="Thomas B.C."/>
            <person name="Singh A."/>
            <person name="Wilkins M.J."/>
            <person name="Karaoz U."/>
            <person name="Brodie E.L."/>
            <person name="Williams K.H."/>
            <person name="Hubbard S.S."/>
            <person name="Banfield J.F."/>
        </authorList>
    </citation>
    <scope>NUCLEOTIDE SEQUENCE [LARGE SCALE GENOMIC DNA]</scope>
</reference>
<keyword evidence="1" id="KW-0285">Flavoprotein</keyword>
<dbReference type="GO" id="GO:0016668">
    <property type="term" value="F:oxidoreductase activity, acting on a sulfur group of donors, NAD(P) as acceptor"/>
    <property type="evidence" value="ECO:0007669"/>
    <property type="project" value="UniProtKB-ARBA"/>
</dbReference>
<accession>A0A1G2E665</accession>
<dbReference type="InterPro" id="IPR023753">
    <property type="entry name" value="FAD/NAD-binding_dom"/>
</dbReference>
<dbReference type="Pfam" id="PF07992">
    <property type="entry name" value="Pyr_redox_2"/>
    <property type="match status" value="1"/>
</dbReference>
<dbReference type="EMBL" id="MHMD01000026">
    <property type="protein sequence ID" value="OGZ21343.1"/>
    <property type="molecule type" value="Genomic_DNA"/>
</dbReference>
<evidence type="ECO:0000259" key="6">
    <source>
        <dbReference type="Pfam" id="PF07992"/>
    </source>
</evidence>
<protein>
    <recommendedName>
        <fullName evidence="6">FAD/NAD(P)-binding domain-containing protein</fullName>
    </recommendedName>
</protein>
<dbReference type="Proteomes" id="UP000178703">
    <property type="component" value="Unassembled WGS sequence"/>
</dbReference>
<dbReference type="SUPFAM" id="SSF51905">
    <property type="entry name" value="FAD/NAD(P)-binding domain"/>
    <property type="match status" value="1"/>
</dbReference>
<evidence type="ECO:0000313" key="7">
    <source>
        <dbReference type="EMBL" id="OGZ21343.1"/>
    </source>
</evidence>